<accession>A0AAD5WU25</accession>
<dbReference type="GO" id="GO:0003924">
    <property type="term" value="F:GTPase activity"/>
    <property type="evidence" value="ECO:0007669"/>
    <property type="project" value="InterPro"/>
</dbReference>
<dbReference type="GO" id="GO:0005525">
    <property type="term" value="F:GTP binding"/>
    <property type="evidence" value="ECO:0007669"/>
    <property type="project" value="InterPro"/>
</dbReference>
<dbReference type="PROSITE" id="PS51388">
    <property type="entry name" value="GED"/>
    <property type="match status" value="1"/>
</dbReference>
<organism evidence="3 4">
    <name type="scientific">Zalerion maritima</name>
    <dbReference type="NCBI Taxonomy" id="339359"/>
    <lineage>
        <taxon>Eukaryota</taxon>
        <taxon>Fungi</taxon>
        <taxon>Dikarya</taxon>
        <taxon>Ascomycota</taxon>
        <taxon>Pezizomycotina</taxon>
        <taxon>Sordariomycetes</taxon>
        <taxon>Lulworthiomycetidae</taxon>
        <taxon>Lulworthiales</taxon>
        <taxon>Lulworthiaceae</taxon>
        <taxon>Zalerion</taxon>
    </lineage>
</organism>
<dbReference type="InterPro" id="IPR045063">
    <property type="entry name" value="Dynamin_N"/>
</dbReference>
<protein>
    <submittedName>
        <fullName evidence="3">Dynamin family protein</fullName>
    </submittedName>
</protein>
<reference evidence="3" key="1">
    <citation type="submission" date="2022-07" db="EMBL/GenBank/DDBJ databases">
        <title>Draft genome sequence of Zalerion maritima ATCC 34329, a (micro)plastics degrading marine fungus.</title>
        <authorList>
            <person name="Paco A."/>
            <person name="Goncalves M.F.M."/>
            <person name="Rocha-Santos T.A.P."/>
            <person name="Alves A."/>
        </authorList>
    </citation>
    <scope>NUCLEOTIDE SEQUENCE</scope>
    <source>
        <strain evidence="3">ATCC 34329</strain>
    </source>
</reference>
<evidence type="ECO:0000313" key="4">
    <source>
        <dbReference type="Proteomes" id="UP001201980"/>
    </source>
</evidence>
<feature type="region of interest" description="Disordered" evidence="1">
    <location>
        <begin position="1"/>
        <end position="61"/>
    </location>
</feature>
<evidence type="ECO:0000256" key="1">
    <source>
        <dbReference type="SAM" id="MobiDB-lite"/>
    </source>
</evidence>
<feature type="region of interest" description="Disordered" evidence="1">
    <location>
        <begin position="546"/>
        <end position="599"/>
    </location>
</feature>
<dbReference type="Gene3D" id="1.20.120.1240">
    <property type="entry name" value="Dynamin, middle domain"/>
    <property type="match status" value="1"/>
</dbReference>
<dbReference type="GO" id="GO:0005874">
    <property type="term" value="C:microtubule"/>
    <property type="evidence" value="ECO:0007669"/>
    <property type="project" value="TreeGrafter"/>
</dbReference>
<dbReference type="InterPro" id="IPR001401">
    <property type="entry name" value="Dynamin_GTPase"/>
</dbReference>
<dbReference type="InterPro" id="IPR020850">
    <property type="entry name" value="GED_dom"/>
</dbReference>
<name>A0AAD5WU25_9PEZI</name>
<dbReference type="EMBL" id="JAKWBI020000095">
    <property type="protein sequence ID" value="KAJ2902958.1"/>
    <property type="molecule type" value="Genomic_DNA"/>
</dbReference>
<dbReference type="AlphaFoldDB" id="A0AAD5WU25"/>
<dbReference type="PANTHER" id="PTHR11566">
    <property type="entry name" value="DYNAMIN"/>
    <property type="match status" value="1"/>
</dbReference>
<dbReference type="GO" id="GO:0005886">
    <property type="term" value="C:plasma membrane"/>
    <property type="evidence" value="ECO:0007669"/>
    <property type="project" value="TreeGrafter"/>
</dbReference>
<dbReference type="SMART" id="SM00053">
    <property type="entry name" value="DYNc"/>
    <property type="match status" value="1"/>
</dbReference>
<evidence type="ECO:0000313" key="3">
    <source>
        <dbReference type="EMBL" id="KAJ2902958.1"/>
    </source>
</evidence>
<dbReference type="GO" id="GO:0005737">
    <property type="term" value="C:cytoplasm"/>
    <property type="evidence" value="ECO:0007669"/>
    <property type="project" value="TreeGrafter"/>
</dbReference>
<comment type="caution">
    <text evidence="3">The sequence shown here is derived from an EMBL/GenBank/DDBJ whole genome shotgun (WGS) entry which is preliminary data.</text>
</comment>
<dbReference type="Proteomes" id="UP001201980">
    <property type="component" value="Unassembled WGS sequence"/>
</dbReference>
<dbReference type="Gene3D" id="3.40.50.300">
    <property type="entry name" value="P-loop containing nucleotide triphosphate hydrolases"/>
    <property type="match status" value="1"/>
</dbReference>
<sequence length="977" mass="108972">MLGTMPASIVVKSEQGSSSGPTMLPPVSVPGAPSLTTTAIRKQQRRSAAPTAVSHGTENDTPLLMQVRSLENSMVSMPASQTQSSEGDDLAFMPFKNIGVAVKACNDTLAQLQQLGVSHVVSLPELVLVGDQSSGKSSLMSSIGDLSLPRSEGVCTRCPIHIRLSSNREWAAKISLHLDYSFPDTPRANGGARLKVTANDKFPPWVPQARETIEFKVLDKDHKGEIENTLRWAQVALLSPGISPEQFVPGVGHIAAESTLAEQMSMAKAKFSPNIIALEIKGPGLPDLSFFDLPGLIKSTANEEDTYLVKVVENLAKKYISHEKAIILWAVPMTLDPDNSSTFQVIREMKATNRTVGVMTKADLLQPGDHGQWIRMLRGDPNAFRVGHGYYATARPQQLDPDDATKWEEAFFNGTLDGHTYVPNYPWPYEFQHFNQRTGVSHLRKFLSEKLGEEFARSLPSIKRKILEQRDQVTTSLAALPELPKNVEYEVRRSLSQFVGHVKKDIEDDSFSSNWRQLSMAFQNCIVGMKPRFTVTDHSDQRKIIEIGDSDDEGSNGTVPATPTPNRKRAAEADAIQSVSQRRRLQGATPIPRHPYSPAGVLVKREPANGTPASVASSLPAPQNPGPGAFTDIFALYSGSGKNFMTIRQIRNQIQAMGAAGMPDVVDRKVYNSISMRAVSKWEHPIIALVNATMSLLRSVFENALGRALASLQRRLVYKESMHHIHRFLDNRRREIQELLTRMYRYESTRLFTINEETLYRYRTSEGELLREARHYYRWKAYNGGKQAVPFKPLAQMTEEERAKEVKEREKQARVLSPDTWGQELGVAAYVRGYYLTAAHRFSELAAMSINNGTFQEIPESLDCYLDKELGLIGNTGMFHSSPIPPRLDFRVSQSANHSADPNRFHDLMEEDEETGRKRHQYKNLNIKLNQAMDSITELEKNYARESVVTVDNRLFAHSDVDAASHSELDGFDCGAV</sequence>
<dbReference type="InterPro" id="IPR022812">
    <property type="entry name" value="Dynamin"/>
</dbReference>
<dbReference type="GO" id="GO:0008017">
    <property type="term" value="F:microtubule binding"/>
    <property type="evidence" value="ECO:0007669"/>
    <property type="project" value="TreeGrafter"/>
</dbReference>
<dbReference type="PRINTS" id="PR00195">
    <property type="entry name" value="DYNAMIN"/>
</dbReference>
<keyword evidence="4" id="KW-1185">Reference proteome</keyword>
<dbReference type="SUPFAM" id="SSF52540">
    <property type="entry name" value="P-loop containing nucleoside triphosphate hydrolases"/>
    <property type="match status" value="1"/>
</dbReference>
<dbReference type="Pfam" id="PF00350">
    <property type="entry name" value="Dynamin_N"/>
    <property type="match status" value="1"/>
</dbReference>
<feature type="domain" description="GED" evidence="2">
    <location>
        <begin position="824"/>
        <end position="944"/>
    </location>
</feature>
<proteinExistence type="predicted"/>
<dbReference type="GO" id="GO:0031623">
    <property type="term" value="P:receptor internalization"/>
    <property type="evidence" value="ECO:0007669"/>
    <property type="project" value="TreeGrafter"/>
</dbReference>
<dbReference type="InterPro" id="IPR027417">
    <property type="entry name" value="P-loop_NTPase"/>
</dbReference>
<dbReference type="PANTHER" id="PTHR11566:SF131">
    <property type="entry name" value="GTPASE, PUTATIVE (AFU_ORTHOLOGUE AFUA_6G07630)-RELATED"/>
    <property type="match status" value="1"/>
</dbReference>
<feature type="compositionally biased region" description="Polar residues" evidence="1">
    <location>
        <begin position="555"/>
        <end position="565"/>
    </location>
</feature>
<gene>
    <name evidence="3" type="ORF">MKZ38_010610</name>
</gene>
<evidence type="ECO:0000259" key="2">
    <source>
        <dbReference type="PROSITE" id="PS51388"/>
    </source>
</evidence>